<evidence type="ECO:0000256" key="1">
    <source>
        <dbReference type="SAM" id="MobiDB-lite"/>
    </source>
</evidence>
<dbReference type="EMBL" id="JAQIZZ010000008">
    <property type="protein sequence ID" value="KAJ5524848.1"/>
    <property type="molecule type" value="Genomic_DNA"/>
</dbReference>
<comment type="caution">
    <text evidence="2">The sequence shown here is derived from an EMBL/GenBank/DDBJ whole genome shotgun (WGS) entry which is preliminary data.</text>
</comment>
<gene>
    <name evidence="2" type="ORF">N7494_011498</name>
</gene>
<protein>
    <submittedName>
        <fullName evidence="2">Uncharacterized protein</fullName>
    </submittedName>
</protein>
<accession>A0AAD6CJS3</accession>
<proteinExistence type="predicted"/>
<sequence length="122" mass="13296">MNLLFPQVAHTPSGKDLAHPEEPELWTTALKDLIKEKLNNRSSASSIKSSTKTMTDNASIHSVVSTATTLKGTADGNKKKWYSLSSKSKALVSEPKCIKDSDREAACKAVHNEAVASYFSMR</sequence>
<evidence type="ECO:0000313" key="2">
    <source>
        <dbReference type="EMBL" id="KAJ5524848.1"/>
    </source>
</evidence>
<feature type="region of interest" description="Disordered" evidence="1">
    <location>
        <begin position="1"/>
        <end position="22"/>
    </location>
</feature>
<evidence type="ECO:0000313" key="3">
    <source>
        <dbReference type="Proteomes" id="UP001220324"/>
    </source>
</evidence>
<name>A0AAD6CJS3_9EURO</name>
<organism evidence="2 3">
    <name type="scientific">Penicillium frequentans</name>
    <dbReference type="NCBI Taxonomy" id="3151616"/>
    <lineage>
        <taxon>Eukaryota</taxon>
        <taxon>Fungi</taxon>
        <taxon>Dikarya</taxon>
        <taxon>Ascomycota</taxon>
        <taxon>Pezizomycotina</taxon>
        <taxon>Eurotiomycetes</taxon>
        <taxon>Eurotiomycetidae</taxon>
        <taxon>Eurotiales</taxon>
        <taxon>Aspergillaceae</taxon>
        <taxon>Penicillium</taxon>
    </lineage>
</organism>
<keyword evidence="3" id="KW-1185">Reference proteome</keyword>
<dbReference type="AlphaFoldDB" id="A0AAD6CJS3"/>
<reference evidence="2 3" key="1">
    <citation type="journal article" date="2023" name="IMA Fungus">
        <title>Comparative genomic study of the Penicillium genus elucidates a diverse pangenome and 15 lateral gene transfer events.</title>
        <authorList>
            <person name="Petersen C."/>
            <person name="Sorensen T."/>
            <person name="Nielsen M.R."/>
            <person name="Sondergaard T.E."/>
            <person name="Sorensen J.L."/>
            <person name="Fitzpatrick D.A."/>
            <person name="Frisvad J.C."/>
            <person name="Nielsen K.L."/>
        </authorList>
    </citation>
    <scope>NUCLEOTIDE SEQUENCE [LARGE SCALE GENOMIC DNA]</scope>
    <source>
        <strain evidence="2 3">IBT 35679</strain>
    </source>
</reference>
<dbReference type="Proteomes" id="UP001220324">
    <property type="component" value="Unassembled WGS sequence"/>
</dbReference>